<protein>
    <recommendedName>
        <fullName evidence="8">CLAVATA3/ESR (CLE)-related protein 13</fullName>
    </recommendedName>
</protein>
<keyword evidence="7" id="KW-1185">Reference proteome</keyword>
<proteinExistence type="inferred from homology"/>
<keyword evidence="2" id="KW-0217">Developmental protein</keyword>
<evidence type="ECO:0000256" key="1">
    <source>
        <dbReference type="ARBA" id="ARBA00005416"/>
    </source>
</evidence>
<dbReference type="EMBL" id="JBCNJP010000002">
    <property type="protein sequence ID" value="KAK9080362.1"/>
    <property type="molecule type" value="Genomic_DNA"/>
</dbReference>
<feature type="transmembrane region" description="Helical" evidence="5">
    <location>
        <begin position="12"/>
        <end position="31"/>
    </location>
</feature>
<name>A0AAP0DWJ6_9ASTR</name>
<dbReference type="PANTHER" id="PTHR34359:SF24">
    <property type="entry name" value="INACTIVE PROTEIN FON2 SPARE1"/>
    <property type="match status" value="1"/>
</dbReference>
<dbReference type="PANTHER" id="PTHR34359">
    <property type="entry name" value="CLAVATA3/ESR (CLE)-RELATED PROTEIN 10"/>
    <property type="match status" value="1"/>
</dbReference>
<keyword evidence="3" id="KW-0221">Differentiation</keyword>
<organism evidence="6 7">
    <name type="scientific">Deinandra increscens subsp. villosa</name>
    <dbReference type="NCBI Taxonomy" id="3103831"/>
    <lineage>
        <taxon>Eukaryota</taxon>
        <taxon>Viridiplantae</taxon>
        <taxon>Streptophyta</taxon>
        <taxon>Embryophyta</taxon>
        <taxon>Tracheophyta</taxon>
        <taxon>Spermatophyta</taxon>
        <taxon>Magnoliopsida</taxon>
        <taxon>eudicotyledons</taxon>
        <taxon>Gunneridae</taxon>
        <taxon>Pentapetalae</taxon>
        <taxon>asterids</taxon>
        <taxon>campanulids</taxon>
        <taxon>Asterales</taxon>
        <taxon>Asteraceae</taxon>
        <taxon>Asteroideae</taxon>
        <taxon>Heliantheae alliance</taxon>
        <taxon>Madieae</taxon>
        <taxon>Madiinae</taxon>
        <taxon>Deinandra</taxon>
    </lineage>
</organism>
<keyword evidence="4" id="KW-0379">Hydroxylation</keyword>
<evidence type="ECO:0000256" key="5">
    <source>
        <dbReference type="SAM" id="Phobius"/>
    </source>
</evidence>
<keyword evidence="5" id="KW-0812">Transmembrane</keyword>
<keyword evidence="5" id="KW-0472">Membrane</keyword>
<accession>A0AAP0DWJ6</accession>
<evidence type="ECO:0000256" key="2">
    <source>
        <dbReference type="ARBA" id="ARBA00022473"/>
    </source>
</evidence>
<sequence>MVVAGPPRFPATLLLIALSLLWFTTTIIFIFKQPPTQDHHHRILPPVRFDFSLFVSRRHHHRKIGRGPFVSWSALDPRYDVEKHLVPTGPNPLHH</sequence>
<reference evidence="6 7" key="1">
    <citation type="submission" date="2024-04" db="EMBL/GenBank/DDBJ databases">
        <title>The reference genome of an endangered Asteraceae, Deinandra increscens subsp. villosa, native to the Central Coast of California.</title>
        <authorList>
            <person name="Guilliams M."/>
            <person name="Hasenstab-Lehman K."/>
            <person name="Meyer R."/>
            <person name="Mcevoy S."/>
        </authorList>
    </citation>
    <scope>NUCLEOTIDE SEQUENCE [LARGE SCALE GENOMIC DNA]</scope>
    <source>
        <tissue evidence="6">Leaf</tissue>
    </source>
</reference>
<evidence type="ECO:0000256" key="4">
    <source>
        <dbReference type="ARBA" id="ARBA00023278"/>
    </source>
</evidence>
<dbReference type="GO" id="GO:0030154">
    <property type="term" value="P:cell differentiation"/>
    <property type="evidence" value="ECO:0007669"/>
    <property type="project" value="UniProtKB-KW"/>
</dbReference>
<evidence type="ECO:0000313" key="6">
    <source>
        <dbReference type="EMBL" id="KAK9080362.1"/>
    </source>
</evidence>
<evidence type="ECO:0000256" key="3">
    <source>
        <dbReference type="ARBA" id="ARBA00022782"/>
    </source>
</evidence>
<comment type="caution">
    <text evidence="6">The sequence shown here is derived from an EMBL/GenBank/DDBJ whole genome shotgun (WGS) entry which is preliminary data.</text>
</comment>
<gene>
    <name evidence="6" type="ORF">SSX86_000120</name>
</gene>
<dbReference type="AlphaFoldDB" id="A0AAP0DWJ6"/>
<evidence type="ECO:0008006" key="8">
    <source>
        <dbReference type="Google" id="ProtNLM"/>
    </source>
</evidence>
<keyword evidence="5" id="KW-1133">Transmembrane helix</keyword>
<evidence type="ECO:0000313" key="7">
    <source>
        <dbReference type="Proteomes" id="UP001408789"/>
    </source>
</evidence>
<comment type="similarity">
    <text evidence="1">Belongs to the CLV3/ESR signal peptide family.</text>
</comment>
<dbReference type="Proteomes" id="UP001408789">
    <property type="component" value="Unassembled WGS sequence"/>
</dbReference>
<dbReference type="InterPro" id="IPR039618">
    <property type="entry name" value="CLE9-13"/>
</dbReference>